<reference evidence="1 2" key="1">
    <citation type="journal article" date="2023" name="Int. J. Mol. Sci.">
        <title>De Novo Assembly and Annotation of 11 Diverse Shrub Willow (Salix) Genomes Reveals Novel Gene Organization in Sex-Linked Regions.</title>
        <authorList>
            <person name="Hyden B."/>
            <person name="Feng K."/>
            <person name="Yates T.B."/>
            <person name="Jawdy S."/>
            <person name="Cereghino C."/>
            <person name="Smart L.B."/>
            <person name="Muchero W."/>
        </authorList>
    </citation>
    <scope>NUCLEOTIDE SEQUENCE [LARGE SCALE GENOMIC DNA]</scope>
    <source>
        <tissue evidence="1">Shoot tip</tissue>
    </source>
</reference>
<gene>
    <name evidence="1" type="ORF">OIU84_021390</name>
</gene>
<dbReference type="Proteomes" id="UP001162972">
    <property type="component" value="Chromosome 8"/>
</dbReference>
<dbReference type="EMBL" id="JAPFFJ010000004">
    <property type="protein sequence ID" value="KAJ6429969.1"/>
    <property type="molecule type" value="Genomic_DNA"/>
</dbReference>
<proteinExistence type="predicted"/>
<dbReference type="AlphaFoldDB" id="A0AAD6KUJ3"/>
<keyword evidence="2" id="KW-1185">Reference proteome</keyword>
<comment type="caution">
    <text evidence="1">The sequence shown here is derived from an EMBL/GenBank/DDBJ whole genome shotgun (WGS) entry which is preliminary data.</text>
</comment>
<organism evidence="1 2">
    <name type="scientific">Salix udensis</name>
    <dbReference type="NCBI Taxonomy" id="889485"/>
    <lineage>
        <taxon>Eukaryota</taxon>
        <taxon>Viridiplantae</taxon>
        <taxon>Streptophyta</taxon>
        <taxon>Embryophyta</taxon>
        <taxon>Tracheophyta</taxon>
        <taxon>Spermatophyta</taxon>
        <taxon>Magnoliopsida</taxon>
        <taxon>eudicotyledons</taxon>
        <taxon>Gunneridae</taxon>
        <taxon>Pentapetalae</taxon>
        <taxon>rosids</taxon>
        <taxon>fabids</taxon>
        <taxon>Malpighiales</taxon>
        <taxon>Salicaceae</taxon>
        <taxon>Saliceae</taxon>
        <taxon>Salix</taxon>
    </lineage>
</organism>
<sequence>MCQKLYFVNNFPYKELVSNVKTYSIAVFPCPGWIPSSPPSQRAANSDSPGMWLIFTAGSSTQLKKHQCDGVVMDFVFCVQGIYLAVQTRVSIKLIGKLGVGVGVDVVKPRN</sequence>
<evidence type="ECO:0000313" key="2">
    <source>
        <dbReference type="Proteomes" id="UP001162972"/>
    </source>
</evidence>
<accession>A0AAD6KUJ3</accession>
<evidence type="ECO:0000313" key="1">
    <source>
        <dbReference type="EMBL" id="KAJ6429969.1"/>
    </source>
</evidence>
<protein>
    <submittedName>
        <fullName evidence="1">Uncharacterized protein</fullName>
    </submittedName>
</protein>
<name>A0AAD6KUJ3_9ROSI</name>